<sequence>MMKTTKAYELHRLSVVKSMLAEQLHQAETEQERDALKLQLDQANEDLRKLHSPNGDPVVSEHAIIRWLERVKGIDLNEIRAEILDGRSNQIRQLGSCNFKLPNGMKMVVRGHVVVTILDKQQQTGEAK</sequence>
<accession>A0ABS7X9G8</accession>
<reference evidence="1 2" key="2">
    <citation type="submission" date="2021-08" db="EMBL/GenBank/DDBJ databases">
        <title>Rheinheimera aquimaris sp. nov., isolated from seawater of the East Sea in Korea.</title>
        <authorList>
            <person name="Kim K.H."/>
            <person name="Wenting R."/>
            <person name="Kim K.R."/>
            <person name="Jeon C.O."/>
        </authorList>
    </citation>
    <scope>NUCLEOTIDE SEQUENCE [LARGE SCALE GENOMIC DNA]</scope>
    <source>
        <strain evidence="1 2">MA-13</strain>
    </source>
</reference>
<evidence type="ECO:0000313" key="1">
    <source>
        <dbReference type="EMBL" id="MBZ9612181.1"/>
    </source>
</evidence>
<dbReference type="Proteomes" id="UP000663814">
    <property type="component" value="Unassembled WGS sequence"/>
</dbReference>
<evidence type="ECO:0000313" key="2">
    <source>
        <dbReference type="Proteomes" id="UP000663814"/>
    </source>
</evidence>
<dbReference type="EMBL" id="JAERPS020000003">
    <property type="protein sequence ID" value="MBZ9612181.1"/>
    <property type="molecule type" value="Genomic_DNA"/>
</dbReference>
<keyword evidence="2" id="KW-1185">Reference proteome</keyword>
<reference evidence="1 2" key="1">
    <citation type="submission" date="2020-12" db="EMBL/GenBank/DDBJ databases">
        <authorList>
            <person name="Ruan W."/>
            <person name="Khan S.A."/>
            <person name="Jeon C.O."/>
        </authorList>
    </citation>
    <scope>NUCLEOTIDE SEQUENCE [LARGE SCALE GENOMIC DNA]</scope>
    <source>
        <strain evidence="1 2">MA-13</strain>
    </source>
</reference>
<organism evidence="1 2">
    <name type="scientific">Rheinheimera maricola</name>
    <dbReference type="NCBI Taxonomy" id="2793282"/>
    <lineage>
        <taxon>Bacteria</taxon>
        <taxon>Pseudomonadati</taxon>
        <taxon>Pseudomonadota</taxon>
        <taxon>Gammaproteobacteria</taxon>
        <taxon>Chromatiales</taxon>
        <taxon>Chromatiaceae</taxon>
        <taxon>Rheinheimera</taxon>
    </lineage>
</organism>
<comment type="caution">
    <text evidence="1">The sequence shown here is derived from an EMBL/GenBank/DDBJ whole genome shotgun (WGS) entry which is preliminary data.</text>
</comment>
<name>A0ABS7X9G8_9GAMM</name>
<proteinExistence type="predicted"/>
<gene>
    <name evidence="1" type="ORF">I4W93_011305</name>
</gene>
<dbReference type="RefSeq" id="WP_205310815.1">
    <property type="nucleotide sequence ID" value="NZ_JAERPS020000003.1"/>
</dbReference>
<protein>
    <submittedName>
        <fullName evidence="1">Uncharacterized protein</fullName>
    </submittedName>
</protein>